<dbReference type="EMBL" id="CP036274">
    <property type="protein sequence ID" value="QDU26219.1"/>
    <property type="molecule type" value="Genomic_DNA"/>
</dbReference>
<organism evidence="2 3">
    <name type="scientific">Anatilimnocola aggregata</name>
    <dbReference type="NCBI Taxonomy" id="2528021"/>
    <lineage>
        <taxon>Bacteria</taxon>
        <taxon>Pseudomonadati</taxon>
        <taxon>Planctomycetota</taxon>
        <taxon>Planctomycetia</taxon>
        <taxon>Pirellulales</taxon>
        <taxon>Pirellulaceae</taxon>
        <taxon>Anatilimnocola</taxon>
    </lineage>
</organism>
<name>A0A517Y7K4_9BACT</name>
<accession>A0A517Y7K4</accession>
<evidence type="ECO:0000313" key="3">
    <source>
        <dbReference type="Proteomes" id="UP000315017"/>
    </source>
</evidence>
<keyword evidence="1" id="KW-0732">Signal</keyword>
<evidence type="ECO:0000313" key="2">
    <source>
        <dbReference type="EMBL" id="QDU26219.1"/>
    </source>
</evidence>
<dbReference type="KEGG" id="aagg:ETAA8_12940"/>
<dbReference type="AlphaFoldDB" id="A0A517Y7K4"/>
<feature type="signal peptide" evidence="1">
    <location>
        <begin position="1"/>
        <end position="22"/>
    </location>
</feature>
<proteinExistence type="predicted"/>
<evidence type="ECO:0000256" key="1">
    <source>
        <dbReference type="SAM" id="SignalP"/>
    </source>
</evidence>
<dbReference type="Proteomes" id="UP000315017">
    <property type="component" value="Chromosome"/>
</dbReference>
<keyword evidence="3" id="KW-1185">Reference proteome</keyword>
<sequence length="82" mass="8394" precursor="true">MNRIVISCMLGAVMVGLRVASAQEAAQPANADSAALQTAGKPLGTKFLEESIDGAPLVGLEVGIFGPQSLKPEAGIYSVRPI</sequence>
<feature type="chain" id="PRO_5021892807" evidence="1">
    <location>
        <begin position="23"/>
        <end position="82"/>
    </location>
</feature>
<protein>
    <submittedName>
        <fullName evidence="2">Uncharacterized protein</fullName>
    </submittedName>
</protein>
<reference evidence="2 3" key="1">
    <citation type="submission" date="2019-02" db="EMBL/GenBank/DDBJ databases">
        <title>Deep-cultivation of Planctomycetes and their phenomic and genomic characterization uncovers novel biology.</title>
        <authorList>
            <person name="Wiegand S."/>
            <person name="Jogler M."/>
            <person name="Boedeker C."/>
            <person name="Pinto D."/>
            <person name="Vollmers J."/>
            <person name="Rivas-Marin E."/>
            <person name="Kohn T."/>
            <person name="Peeters S.H."/>
            <person name="Heuer A."/>
            <person name="Rast P."/>
            <person name="Oberbeckmann S."/>
            <person name="Bunk B."/>
            <person name="Jeske O."/>
            <person name="Meyerdierks A."/>
            <person name="Storesund J.E."/>
            <person name="Kallscheuer N."/>
            <person name="Luecker S."/>
            <person name="Lage O.M."/>
            <person name="Pohl T."/>
            <person name="Merkel B.J."/>
            <person name="Hornburger P."/>
            <person name="Mueller R.-W."/>
            <person name="Bruemmer F."/>
            <person name="Labrenz M."/>
            <person name="Spormann A.M."/>
            <person name="Op den Camp H."/>
            <person name="Overmann J."/>
            <person name="Amann R."/>
            <person name="Jetten M.S.M."/>
            <person name="Mascher T."/>
            <person name="Medema M.H."/>
            <person name="Devos D.P."/>
            <person name="Kaster A.-K."/>
            <person name="Ovreas L."/>
            <person name="Rohde M."/>
            <person name="Galperin M.Y."/>
            <person name="Jogler C."/>
        </authorList>
    </citation>
    <scope>NUCLEOTIDE SEQUENCE [LARGE SCALE GENOMIC DNA]</scope>
    <source>
        <strain evidence="2 3">ETA_A8</strain>
    </source>
</reference>
<gene>
    <name evidence="2" type="ORF">ETAA8_12940</name>
</gene>